<feature type="compositionally biased region" description="Basic and acidic residues" evidence="1">
    <location>
        <begin position="297"/>
        <end position="312"/>
    </location>
</feature>
<feature type="region of interest" description="Disordered" evidence="1">
    <location>
        <begin position="292"/>
        <end position="312"/>
    </location>
</feature>
<evidence type="ECO:0000313" key="5">
    <source>
        <dbReference type="Proteomes" id="UP000282460"/>
    </source>
</evidence>
<dbReference type="PANTHER" id="PTHR22916">
    <property type="entry name" value="GLYCOSYLTRANSFERASE"/>
    <property type="match status" value="1"/>
</dbReference>
<evidence type="ECO:0000256" key="1">
    <source>
        <dbReference type="SAM" id="MobiDB-lite"/>
    </source>
</evidence>
<accession>A0A3L7ITP7</accession>
<dbReference type="GO" id="GO:0016740">
    <property type="term" value="F:transferase activity"/>
    <property type="evidence" value="ECO:0007669"/>
    <property type="project" value="UniProtKB-KW"/>
</dbReference>
<dbReference type="InterPro" id="IPR001173">
    <property type="entry name" value="Glyco_trans_2-like"/>
</dbReference>
<dbReference type="InterPro" id="IPR029044">
    <property type="entry name" value="Nucleotide-diphossugar_trans"/>
</dbReference>
<dbReference type="OrthoDB" id="3177103at2"/>
<dbReference type="Gene3D" id="3.90.550.10">
    <property type="entry name" value="Spore Coat Polysaccharide Biosynthesis Protein SpsA, Chain A"/>
    <property type="match status" value="1"/>
</dbReference>
<organism evidence="3 5">
    <name type="scientific">Mycetocola zhadangensis</name>
    <dbReference type="NCBI Taxonomy" id="1164595"/>
    <lineage>
        <taxon>Bacteria</taxon>
        <taxon>Bacillati</taxon>
        <taxon>Actinomycetota</taxon>
        <taxon>Actinomycetes</taxon>
        <taxon>Micrococcales</taxon>
        <taxon>Microbacteriaceae</taxon>
        <taxon>Mycetocola</taxon>
    </lineage>
</organism>
<reference evidence="3 5" key="1">
    <citation type="submission" date="2018-10" db="EMBL/GenBank/DDBJ databases">
        <authorList>
            <person name="Li J."/>
        </authorList>
    </citation>
    <scope>NUCLEOTIDE SEQUENCE [LARGE SCALE GENOMIC DNA]</scope>
    <source>
        <strain evidence="3 5">ZD1-4</strain>
    </source>
</reference>
<keyword evidence="3" id="KW-0808">Transferase</keyword>
<comment type="caution">
    <text evidence="3">The sequence shown here is derived from an EMBL/GenBank/DDBJ whole genome shotgun (WGS) entry which is preliminary data.</text>
</comment>
<name>A0A3L7ITP7_9MICO</name>
<evidence type="ECO:0000313" key="3">
    <source>
        <dbReference type="EMBL" id="RLQ81583.1"/>
    </source>
</evidence>
<dbReference type="Pfam" id="PF00535">
    <property type="entry name" value="Glycos_transf_2"/>
    <property type="match status" value="1"/>
</dbReference>
<dbReference type="CDD" id="cd00761">
    <property type="entry name" value="Glyco_tranf_GTA_type"/>
    <property type="match status" value="1"/>
</dbReference>
<evidence type="ECO:0000313" key="4">
    <source>
        <dbReference type="EMBL" id="RLQ82806.1"/>
    </source>
</evidence>
<dbReference type="PANTHER" id="PTHR22916:SF64">
    <property type="entry name" value="TRANSFERASE, PUTATIVE-RELATED"/>
    <property type="match status" value="1"/>
</dbReference>
<dbReference type="AlphaFoldDB" id="A0A3L7ITP7"/>
<evidence type="ECO:0000259" key="2">
    <source>
        <dbReference type="Pfam" id="PF00535"/>
    </source>
</evidence>
<protein>
    <submittedName>
        <fullName evidence="3">Glycosyltransferase family 2 protein</fullName>
    </submittedName>
</protein>
<dbReference type="Proteomes" id="UP000282460">
    <property type="component" value="Unassembled WGS sequence"/>
</dbReference>
<proteinExistence type="predicted"/>
<dbReference type="SUPFAM" id="SSF53448">
    <property type="entry name" value="Nucleotide-diphospho-sugar transferases"/>
    <property type="match status" value="1"/>
</dbReference>
<keyword evidence="5" id="KW-1185">Reference proteome</keyword>
<feature type="domain" description="Glycosyltransferase 2-like" evidence="2">
    <location>
        <begin position="17"/>
        <end position="187"/>
    </location>
</feature>
<sequence>MHQKHSNLPERSRPLVSVVVPAYNNAEYLEETIESVLAQTYENLEIVIADHSSTDRTLEIMNRYAGLSNVKLLSTEAGGGALRNWNRVSQAATGEYIKLVCGDDLLYPWIIEEQVSQFLANPSVVLVASSRDIVDAHNKPLVRNRGIAGMTGLHRGAAAARKTVREGTNIFGEPGCVLMRRASLEAVGWWDSRFPYLIDEATYIRVLLTGDFVGIKRSSAGFRVSDSQWSVRLAKQQVEQATGFHRWLATSRPDVVSSLDLRVGNARARLTSAQRRLAYVYLSRRMSRTNDRIAVMRPERSSASKQKDGSRS</sequence>
<dbReference type="EMBL" id="RCWJ01000003">
    <property type="protein sequence ID" value="RLQ82806.1"/>
    <property type="molecule type" value="Genomic_DNA"/>
</dbReference>
<gene>
    <name evidence="4" type="ORF">D9V28_10965</name>
    <name evidence="3" type="ORF">D9V28_14455</name>
</gene>
<dbReference type="EMBL" id="RCWJ01000004">
    <property type="protein sequence ID" value="RLQ81583.1"/>
    <property type="molecule type" value="Genomic_DNA"/>
</dbReference>